<gene>
    <name evidence="2" type="ORF">CH330_06025</name>
</gene>
<evidence type="ECO:0000259" key="1">
    <source>
        <dbReference type="PROSITE" id="PS51068"/>
    </source>
</evidence>
<sequence length="110" mass="12391">MAIDVLTNGVGFITLFVPELPELEVIKDKLRLMLIGRRIMDTTLRQAATLKTVRPTLASIRESRIRTISRYGKFLGIATDNKLHLCIHLMLNGALIIIPSDKPMTRSHLL</sequence>
<protein>
    <recommendedName>
        <fullName evidence="1">Formamidopyrimidine-DNA glycosylase catalytic domain-containing protein</fullName>
    </recommendedName>
</protein>
<name>A0A235BU74_UNCW3</name>
<feature type="non-terminal residue" evidence="2">
    <location>
        <position position="110"/>
    </location>
</feature>
<accession>A0A235BU74</accession>
<dbReference type="GO" id="GO:0006284">
    <property type="term" value="P:base-excision repair"/>
    <property type="evidence" value="ECO:0007669"/>
    <property type="project" value="InterPro"/>
</dbReference>
<evidence type="ECO:0000313" key="3">
    <source>
        <dbReference type="Proteomes" id="UP000215559"/>
    </source>
</evidence>
<comment type="caution">
    <text evidence="2">The sequence shown here is derived from an EMBL/GenBank/DDBJ whole genome shotgun (WGS) entry which is preliminary data.</text>
</comment>
<dbReference type="PROSITE" id="PS51068">
    <property type="entry name" value="FPG_CAT"/>
    <property type="match status" value="1"/>
</dbReference>
<dbReference type="Proteomes" id="UP000215559">
    <property type="component" value="Unassembled WGS sequence"/>
</dbReference>
<dbReference type="Pfam" id="PF01149">
    <property type="entry name" value="Fapy_DNA_glyco"/>
    <property type="match status" value="1"/>
</dbReference>
<dbReference type="EMBL" id="NOZP01000112">
    <property type="protein sequence ID" value="OYD15307.1"/>
    <property type="molecule type" value="Genomic_DNA"/>
</dbReference>
<dbReference type="SUPFAM" id="SSF81624">
    <property type="entry name" value="N-terminal domain of MutM-like DNA repair proteins"/>
    <property type="match status" value="1"/>
</dbReference>
<dbReference type="SMART" id="SM00898">
    <property type="entry name" value="Fapy_DNA_glyco"/>
    <property type="match status" value="1"/>
</dbReference>
<reference evidence="2 3" key="1">
    <citation type="submission" date="2017-07" db="EMBL/GenBank/DDBJ databases">
        <title>Recovery of genomes from metagenomes via a dereplication, aggregation, and scoring strategy.</title>
        <authorList>
            <person name="Sieber C.M."/>
            <person name="Probst A.J."/>
            <person name="Sharrar A."/>
            <person name="Thomas B.C."/>
            <person name="Hess M."/>
            <person name="Tringe S.G."/>
            <person name="Banfield J.F."/>
        </authorList>
    </citation>
    <scope>NUCLEOTIDE SEQUENCE [LARGE SCALE GENOMIC DNA]</scope>
    <source>
        <strain evidence="2">JGI_Cruoil_03_51_56</strain>
    </source>
</reference>
<evidence type="ECO:0000313" key="2">
    <source>
        <dbReference type="EMBL" id="OYD15307.1"/>
    </source>
</evidence>
<dbReference type="GO" id="GO:0003906">
    <property type="term" value="F:DNA-(apurinic or apyrimidinic site) endonuclease activity"/>
    <property type="evidence" value="ECO:0007669"/>
    <property type="project" value="InterPro"/>
</dbReference>
<dbReference type="InterPro" id="IPR035937">
    <property type="entry name" value="FPG_N"/>
</dbReference>
<feature type="domain" description="Formamidopyrimidine-DNA glycosylase catalytic" evidence="1">
    <location>
        <begin position="18"/>
        <end position="110"/>
    </location>
</feature>
<dbReference type="InterPro" id="IPR012319">
    <property type="entry name" value="FPG_cat"/>
</dbReference>
<proteinExistence type="predicted"/>
<organism evidence="2 3">
    <name type="scientific">candidate division WOR-3 bacterium JGI_Cruoil_03_51_56</name>
    <dbReference type="NCBI Taxonomy" id="1973747"/>
    <lineage>
        <taxon>Bacteria</taxon>
        <taxon>Bacteria division WOR-3</taxon>
    </lineage>
</organism>
<dbReference type="AlphaFoldDB" id="A0A235BU74"/>
<dbReference type="GO" id="GO:0008270">
    <property type="term" value="F:zinc ion binding"/>
    <property type="evidence" value="ECO:0007669"/>
    <property type="project" value="InterPro"/>
</dbReference>
<dbReference type="Gene3D" id="3.20.190.10">
    <property type="entry name" value="MutM-like, N-terminal"/>
    <property type="match status" value="1"/>
</dbReference>
<dbReference type="GO" id="GO:0019104">
    <property type="term" value="F:DNA N-glycosylase activity"/>
    <property type="evidence" value="ECO:0007669"/>
    <property type="project" value="InterPro"/>
</dbReference>